<evidence type="ECO:0000256" key="7">
    <source>
        <dbReference type="HAMAP-Rule" id="MF_00210"/>
    </source>
</evidence>
<comment type="subunit">
    <text evidence="7">Monomer.</text>
</comment>
<dbReference type="GO" id="GO:0008652">
    <property type="term" value="P:amino acid biosynthetic process"/>
    <property type="evidence" value="ECO:0007669"/>
    <property type="project" value="UniProtKB-KW"/>
</dbReference>
<feature type="binding site" evidence="7">
    <location>
        <position position="172"/>
    </location>
    <ligand>
        <name>3-phosphoshikimate</name>
        <dbReference type="ChEBI" id="CHEBI:145989"/>
    </ligand>
</feature>
<feature type="binding site" evidence="7">
    <location>
        <position position="127"/>
    </location>
    <ligand>
        <name>phosphoenolpyruvate</name>
        <dbReference type="ChEBI" id="CHEBI:58702"/>
    </ligand>
</feature>
<organism evidence="9 10">
    <name type="scientific">Arachidicoccus soli</name>
    <dbReference type="NCBI Taxonomy" id="2341117"/>
    <lineage>
        <taxon>Bacteria</taxon>
        <taxon>Pseudomonadati</taxon>
        <taxon>Bacteroidota</taxon>
        <taxon>Chitinophagia</taxon>
        <taxon>Chitinophagales</taxon>
        <taxon>Chitinophagaceae</taxon>
        <taxon>Arachidicoccus</taxon>
    </lineage>
</organism>
<dbReference type="Pfam" id="PF00275">
    <property type="entry name" value="EPSP_synthase"/>
    <property type="match status" value="1"/>
</dbReference>
<dbReference type="Gene3D" id="3.65.10.10">
    <property type="entry name" value="Enolpyruvate transferase domain"/>
    <property type="match status" value="2"/>
</dbReference>
<feature type="binding site" evidence="7">
    <location>
        <position position="316"/>
    </location>
    <ligand>
        <name>3-phosphoshikimate</name>
        <dbReference type="ChEBI" id="CHEBI:145989"/>
    </ligand>
</feature>
<proteinExistence type="inferred from homology"/>
<accession>A0A386HNT9</accession>
<feature type="binding site" evidence="7">
    <location>
        <position position="343"/>
    </location>
    <ligand>
        <name>3-phosphoshikimate</name>
        <dbReference type="ChEBI" id="CHEBI:145989"/>
    </ligand>
</feature>
<comment type="subcellular location">
    <subcellularLocation>
        <location evidence="7">Cytoplasm</location>
    </subcellularLocation>
</comment>
<evidence type="ECO:0000256" key="2">
    <source>
        <dbReference type="ARBA" id="ARBA00009948"/>
    </source>
</evidence>
<protein>
    <recommendedName>
        <fullName evidence="7">3-phosphoshikimate 1-carboxyvinyltransferase</fullName>
        <ecNumber evidence="7">2.5.1.19</ecNumber>
    </recommendedName>
    <alternativeName>
        <fullName evidence="7">5-enolpyruvylshikimate-3-phosphate synthase</fullName>
        <shortName evidence="7">EPSP synthase</shortName>
        <shortName evidence="7">EPSPS</shortName>
    </alternativeName>
</protein>
<feature type="binding site" evidence="7">
    <location>
        <position position="28"/>
    </location>
    <ligand>
        <name>3-phosphoshikimate</name>
        <dbReference type="ChEBI" id="CHEBI:145989"/>
    </ligand>
</feature>
<name>A0A386HNT9_9BACT</name>
<comment type="similarity">
    <text evidence="2 7">Belongs to the EPSP synthase family.</text>
</comment>
<feature type="binding site" evidence="7">
    <location>
        <position position="171"/>
    </location>
    <ligand>
        <name>3-phosphoshikimate</name>
        <dbReference type="ChEBI" id="CHEBI:145989"/>
    </ligand>
</feature>
<dbReference type="HAMAP" id="MF_00210">
    <property type="entry name" value="EPSP_synth"/>
    <property type="match status" value="1"/>
</dbReference>
<evidence type="ECO:0000256" key="6">
    <source>
        <dbReference type="ARBA" id="ARBA00044633"/>
    </source>
</evidence>
<feature type="binding site" evidence="7">
    <location>
        <position position="29"/>
    </location>
    <ligand>
        <name>3-phosphoshikimate</name>
        <dbReference type="ChEBI" id="CHEBI:145989"/>
    </ligand>
</feature>
<dbReference type="EMBL" id="CP032489">
    <property type="protein sequence ID" value="AYD46994.1"/>
    <property type="molecule type" value="Genomic_DNA"/>
</dbReference>
<dbReference type="InterPro" id="IPR001986">
    <property type="entry name" value="Enolpyruvate_Tfrase_dom"/>
</dbReference>
<dbReference type="GO" id="GO:0003866">
    <property type="term" value="F:3-phosphoshikimate 1-carboxyvinyltransferase activity"/>
    <property type="evidence" value="ECO:0007669"/>
    <property type="project" value="UniProtKB-UniRule"/>
</dbReference>
<dbReference type="RefSeq" id="WP_119985634.1">
    <property type="nucleotide sequence ID" value="NZ_CP032489.1"/>
</dbReference>
<feature type="binding site" evidence="7">
    <location>
        <position position="389"/>
    </location>
    <ligand>
        <name>phosphoenolpyruvate</name>
        <dbReference type="ChEBI" id="CHEBI:58702"/>
    </ligand>
</feature>
<dbReference type="InterPro" id="IPR006264">
    <property type="entry name" value="EPSP_synthase"/>
</dbReference>
<feature type="binding site" evidence="7">
    <location>
        <position position="415"/>
    </location>
    <ligand>
        <name>phosphoenolpyruvate</name>
        <dbReference type="ChEBI" id="CHEBI:58702"/>
    </ligand>
</feature>
<feature type="binding site" evidence="7">
    <location>
        <position position="347"/>
    </location>
    <ligand>
        <name>phosphoenolpyruvate</name>
        <dbReference type="ChEBI" id="CHEBI:58702"/>
    </ligand>
</feature>
<dbReference type="NCBIfam" id="TIGR01356">
    <property type="entry name" value="aroA"/>
    <property type="match status" value="1"/>
</dbReference>
<dbReference type="InterPro" id="IPR036968">
    <property type="entry name" value="Enolpyruvate_Tfrase_sf"/>
</dbReference>
<sequence length="434" mass="46166">MQEEISIPYTVIISPGNISGNIIAPASKSSMQRACAAALVKRGVSQIFNPGISNDDIASLGVIQNLGARVTQQDDGSLVIDSTDAAPKEDVEINFGESGLGIRMFTPIAALNAVNIDIVGRGSLTTRPMNFFDEILPQLGVEISSNNGLLPLHLKGALQPANIEIDGSLSSQFLTGLLLAFAAADASDVTIEVNDLKSKPYVDLTLKVMQDFGLKLPVNNNYQSFYFEKLQTGNKKTKVSYTVEGDWSGGAFLLVAGAIAGPIKVAGLEVQSTQADKAILSALQDCGCQLSVSDKEIEVAPAKLKAFQFDANDCPDLFPPLVALAAYCEGTTVIEGVERLTHKESNRALTLQDEFAKLGIEIVLQNNLMLIKGGTGVKGGVTHSRHDHRIAMACAVAALKAETAITIEEAAAVKKSYPNFYKHMEQLGVSLCAQ</sequence>
<keyword evidence="7" id="KW-0963">Cytoplasm</keyword>
<feature type="binding site" evidence="7">
    <location>
        <position position="33"/>
    </location>
    <ligand>
        <name>3-phosphoshikimate</name>
        <dbReference type="ChEBI" id="CHEBI:145989"/>
    </ligand>
</feature>
<comment type="caution">
    <text evidence="7">Lacks conserved residue(s) required for the propagation of feature annotation.</text>
</comment>
<dbReference type="UniPathway" id="UPA00053">
    <property type="reaction ID" value="UER00089"/>
</dbReference>
<evidence type="ECO:0000313" key="10">
    <source>
        <dbReference type="Proteomes" id="UP000266118"/>
    </source>
</evidence>
<dbReference type="SUPFAM" id="SSF55205">
    <property type="entry name" value="EPT/RTPC-like"/>
    <property type="match status" value="1"/>
</dbReference>
<dbReference type="GO" id="GO:0005737">
    <property type="term" value="C:cytoplasm"/>
    <property type="evidence" value="ECO:0007669"/>
    <property type="project" value="UniProtKB-SubCell"/>
</dbReference>
<dbReference type="GO" id="GO:0009073">
    <property type="term" value="P:aromatic amino acid family biosynthetic process"/>
    <property type="evidence" value="ECO:0007669"/>
    <property type="project" value="UniProtKB-KW"/>
</dbReference>
<gene>
    <name evidence="7 9" type="primary">aroA</name>
    <name evidence="9" type="ORF">D6B99_04820</name>
</gene>
<reference evidence="9 10" key="1">
    <citation type="submission" date="2018-09" db="EMBL/GenBank/DDBJ databases">
        <title>Arachidicoccus sp. nov., a bacterium isolated from soil.</title>
        <authorList>
            <person name="Weon H.-Y."/>
            <person name="Kwon S.-W."/>
            <person name="Lee S.A."/>
        </authorList>
    </citation>
    <scope>NUCLEOTIDE SEQUENCE [LARGE SCALE GENOMIC DNA]</scope>
    <source>
        <strain evidence="9 10">KIS59-12</strain>
    </source>
</reference>
<keyword evidence="10" id="KW-1185">Reference proteome</keyword>
<dbReference type="PANTHER" id="PTHR21090:SF5">
    <property type="entry name" value="PENTAFUNCTIONAL AROM POLYPEPTIDE"/>
    <property type="match status" value="1"/>
</dbReference>
<keyword evidence="5 7" id="KW-0057">Aromatic amino acid biosynthesis</keyword>
<keyword evidence="3 7" id="KW-0028">Amino-acid biosynthesis</keyword>
<dbReference type="OrthoDB" id="9809920at2"/>
<feature type="active site" description="Proton acceptor" evidence="7">
    <location>
        <position position="316"/>
    </location>
</feature>
<dbReference type="PANTHER" id="PTHR21090">
    <property type="entry name" value="AROM/DEHYDROQUINATE SYNTHASE"/>
    <property type="match status" value="1"/>
</dbReference>
<comment type="function">
    <text evidence="7">Catalyzes the transfer of the enolpyruvyl moiety of phosphoenolpyruvate (PEP) to the 5-hydroxyl of shikimate-3-phosphate (S3P) to produce enolpyruvyl shikimate-3-phosphate and inorganic phosphate.</text>
</comment>
<feature type="binding site" evidence="7">
    <location>
        <position position="99"/>
    </location>
    <ligand>
        <name>phosphoenolpyruvate</name>
        <dbReference type="ChEBI" id="CHEBI:58702"/>
    </ligand>
</feature>
<dbReference type="PIRSF" id="PIRSF000505">
    <property type="entry name" value="EPSPS"/>
    <property type="match status" value="1"/>
</dbReference>
<comment type="catalytic activity">
    <reaction evidence="6">
        <text>3-phosphoshikimate + phosphoenolpyruvate = 5-O-(1-carboxyvinyl)-3-phosphoshikimate + phosphate</text>
        <dbReference type="Rhea" id="RHEA:21256"/>
        <dbReference type="ChEBI" id="CHEBI:43474"/>
        <dbReference type="ChEBI" id="CHEBI:57701"/>
        <dbReference type="ChEBI" id="CHEBI:58702"/>
        <dbReference type="ChEBI" id="CHEBI:145989"/>
        <dbReference type="EC" id="2.5.1.19"/>
    </reaction>
    <physiologicalReaction direction="left-to-right" evidence="6">
        <dbReference type="Rhea" id="RHEA:21257"/>
    </physiologicalReaction>
</comment>
<dbReference type="AlphaFoldDB" id="A0A386HNT9"/>
<comment type="pathway">
    <text evidence="1 7">Metabolic intermediate biosynthesis; chorismate biosynthesis; chorismate from D-erythrose 4-phosphate and phosphoenolpyruvate: step 6/7.</text>
</comment>
<evidence type="ECO:0000256" key="3">
    <source>
        <dbReference type="ARBA" id="ARBA00022605"/>
    </source>
</evidence>
<dbReference type="Proteomes" id="UP000266118">
    <property type="component" value="Chromosome"/>
</dbReference>
<dbReference type="EC" id="2.5.1.19" evidence="7"/>
<evidence type="ECO:0000259" key="8">
    <source>
        <dbReference type="Pfam" id="PF00275"/>
    </source>
</evidence>
<evidence type="ECO:0000256" key="5">
    <source>
        <dbReference type="ARBA" id="ARBA00023141"/>
    </source>
</evidence>
<feature type="domain" description="Enolpyruvate transferase" evidence="8">
    <location>
        <begin position="15"/>
        <end position="423"/>
    </location>
</feature>
<feature type="binding site" evidence="7">
    <location>
        <position position="172"/>
    </location>
    <ligand>
        <name>phosphoenolpyruvate</name>
        <dbReference type="ChEBI" id="CHEBI:58702"/>
    </ligand>
</feature>
<evidence type="ECO:0000256" key="4">
    <source>
        <dbReference type="ARBA" id="ARBA00022679"/>
    </source>
</evidence>
<dbReference type="KEGG" id="ark:D6B99_04820"/>
<evidence type="ECO:0000256" key="1">
    <source>
        <dbReference type="ARBA" id="ARBA00004811"/>
    </source>
</evidence>
<dbReference type="CDD" id="cd01556">
    <property type="entry name" value="EPSP_synthase"/>
    <property type="match status" value="1"/>
</dbReference>
<dbReference type="InterPro" id="IPR013792">
    <property type="entry name" value="RNA3'P_cycl/enolpyr_Trfase_a/b"/>
</dbReference>
<feature type="binding site" evidence="7">
    <location>
        <position position="170"/>
    </location>
    <ligand>
        <name>3-phosphoshikimate</name>
        <dbReference type="ChEBI" id="CHEBI:145989"/>
    </ligand>
</feature>
<evidence type="ECO:0000313" key="9">
    <source>
        <dbReference type="EMBL" id="AYD46994.1"/>
    </source>
</evidence>
<dbReference type="GO" id="GO:0009423">
    <property type="term" value="P:chorismate biosynthetic process"/>
    <property type="evidence" value="ECO:0007669"/>
    <property type="project" value="UniProtKB-UniRule"/>
</dbReference>
<keyword evidence="4 7" id="KW-0808">Transferase</keyword>
<feature type="binding site" evidence="7">
    <location>
        <position position="198"/>
    </location>
    <ligand>
        <name>3-phosphoshikimate</name>
        <dbReference type="ChEBI" id="CHEBI:145989"/>
    </ligand>
</feature>
<feature type="binding site" evidence="7">
    <location>
        <position position="28"/>
    </location>
    <ligand>
        <name>phosphoenolpyruvate</name>
        <dbReference type="ChEBI" id="CHEBI:58702"/>
    </ligand>
</feature>